<dbReference type="InterPro" id="IPR028896">
    <property type="entry name" value="GcvT/YgfZ/DmdA"/>
</dbReference>
<evidence type="ECO:0008006" key="4">
    <source>
        <dbReference type="Google" id="ProtNLM"/>
    </source>
</evidence>
<dbReference type="Pfam" id="PF01571">
    <property type="entry name" value="GCV_T"/>
    <property type="match status" value="1"/>
</dbReference>
<dbReference type="PANTHER" id="PTHR43757:SF2">
    <property type="entry name" value="AMINOMETHYLTRANSFERASE, MITOCHONDRIAL"/>
    <property type="match status" value="1"/>
</dbReference>
<evidence type="ECO:0000313" key="3">
    <source>
        <dbReference type="EMBL" id="SUZ83955.1"/>
    </source>
</evidence>
<evidence type="ECO:0000259" key="1">
    <source>
        <dbReference type="Pfam" id="PF01571"/>
    </source>
</evidence>
<dbReference type="GO" id="GO:0005829">
    <property type="term" value="C:cytosol"/>
    <property type="evidence" value="ECO:0007669"/>
    <property type="project" value="TreeGrafter"/>
</dbReference>
<dbReference type="EMBL" id="UINC01001573">
    <property type="protein sequence ID" value="SUZ83955.1"/>
    <property type="molecule type" value="Genomic_DNA"/>
</dbReference>
<dbReference type="Pfam" id="PF08669">
    <property type="entry name" value="GCV_T_C"/>
    <property type="match status" value="1"/>
</dbReference>
<sequence>MEIGSMRGTPFHSSTAARTNSTWWYSWGGYVVPDVYTDLYTELGAIRNGAAMNEMSPIPKTEIKGPDSRLFVDYLFPRDISKMRVGSAWYAPCCTDDGMVVADGIVFRFDEDHFVFAADNCTKHFRERAGLFDVSVNNVTDDYGILALQGPRSMEVLGEATGEDWSDLEFARIRTTKIAGACVNVARQGFTGELGFELWVDRPDGQDVWESVAGAGASVGVQPAGEYAIDVARVEAGLLLISAEYSGASTEEPSADVPPNLVDHATPYELNLGHCIKLGKESDFIGRTALAGDLATGPSRRLTGLEFDAPHIARLALNAGRSPDLSPRVRWDHLPLRHNGELVGRASSVTWSPTTSRLIGFGMLPTELANPGTELAVDWADYWGCALGSAPVTTCEYPFIELGSRP</sequence>
<dbReference type="PANTHER" id="PTHR43757">
    <property type="entry name" value="AMINOMETHYLTRANSFERASE"/>
    <property type="match status" value="1"/>
</dbReference>
<accession>A0A381QX05</accession>
<evidence type="ECO:0000259" key="2">
    <source>
        <dbReference type="Pfam" id="PF08669"/>
    </source>
</evidence>
<proteinExistence type="predicted"/>
<name>A0A381QX05_9ZZZZ</name>
<organism evidence="3">
    <name type="scientific">marine metagenome</name>
    <dbReference type="NCBI Taxonomy" id="408172"/>
    <lineage>
        <taxon>unclassified sequences</taxon>
        <taxon>metagenomes</taxon>
        <taxon>ecological metagenomes</taxon>
    </lineage>
</organism>
<dbReference type="InterPro" id="IPR006222">
    <property type="entry name" value="GCVT_N"/>
</dbReference>
<reference evidence="3" key="1">
    <citation type="submission" date="2018-05" db="EMBL/GenBank/DDBJ databases">
        <authorList>
            <person name="Lanie J.A."/>
            <person name="Ng W.-L."/>
            <person name="Kazmierczak K.M."/>
            <person name="Andrzejewski T.M."/>
            <person name="Davidsen T.M."/>
            <person name="Wayne K.J."/>
            <person name="Tettelin H."/>
            <person name="Glass J.I."/>
            <person name="Rusch D."/>
            <person name="Podicherti R."/>
            <person name="Tsui H.-C.T."/>
            <person name="Winkler M.E."/>
        </authorList>
    </citation>
    <scope>NUCLEOTIDE SEQUENCE</scope>
</reference>
<dbReference type="PIRSF" id="PIRSF006487">
    <property type="entry name" value="GcvT"/>
    <property type="match status" value="1"/>
</dbReference>
<dbReference type="Gene3D" id="3.30.1360.120">
    <property type="entry name" value="Probable tRNA modification gtpase trme, domain 1"/>
    <property type="match status" value="1"/>
</dbReference>
<gene>
    <name evidence="3" type="ORF">METZ01_LOCUS36809</name>
</gene>
<dbReference type="InterPro" id="IPR027266">
    <property type="entry name" value="TrmE/GcvT-like"/>
</dbReference>
<dbReference type="SUPFAM" id="SSF101790">
    <property type="entry name" value="Aminomethyltransferase beta-barrel domain"/>
    <property type="match status" value="1"/>
</dbReference>
<feature type="domain" description="Aminomethyltransferase C-terminal" evidence="2">
    <location>
        <begin position="331"/>
        <end position="380"/>
    </location>
</feature>
<dbReference type="AlphaFoldDB" id="A0A381QX05"/>
<dbReference type="InterPro" id="IPR029043">
    <property type="entry name" value="GcvT/YgfZ_C"/>
</dbReference>
<dbReference type="SUPFAM" id="SSF103025">
    <property type="entry name" value="Folate-binding domain"/>
    <property type="match status" value="1"/>
</dbReference>
<dbReference type="InterPro" id="IPR013977">
    <property type="entry name" value="GcvT_C"/>
</dbReference>
<feature type="domain" description="GCVT N-terminal" evidence="1">
    <location>
        <begin position="23"/>
        <end position="249"/>
    </location>
</feature>
<protein>
    <recommendedName>
        <fullName evidence="4">Aminomethyltransferase folate-binding domain-containing protein</fullName>
    </recommendedName>
</protein>